<dbReference type="AlphaFoldDB" id="A0AAJ5K1J8"/>
<evidence type="ECO:0000313" key="8">
    <source>
        <dbReference type="Proteomes" id="UP000308000"/>
    </source>
</evidence>
<dbReference type="InterPro" id="IPR036390">
    <property type="entry name" value="WH_DNA-bd_sf"/>
</dbReference>
<dbReference type="InterPro" id="IPR037171">
    <property type="entry name" value="NagB/RpiA_transferase-like"/>
</dbReference>
<proteinExistence type="predicted"/>
<evidence type="ECO:0000259" key="6">
    <source>
        <dbReference type="PROSITE" id="PS51000"/>
    </source>
</evidence>
<dbReference type="PROSITE" id="PS00894">
    <property type="entry name" value="HTH_DEOR_1"/>
    <property type="match status" value="1"/>
</dbReference>
<gene>
    <name evidence="7" type="ORF">FCS05_01555</name>
</gene>
<dbReference type="GO" id="GO:0003700">
    <property type="term" value="F:DNA-binding transcription factor activity"/>
    <property type="evidence" value="ECO:0007669"/>
    <property type="project" value="InterPro"/>
</dbReference>
<dbReference type="SMART" id="SM00420">
    <property type="entry name" value="HTH_DEOR"/>
    <property type="match status" value="1"/>
</dbReference>
<evidence type="ECO:0000256" key="5">
    <source>
        <dbReference type="SAM" id="MobiDB-lite"/>
    </source>
</evidence>
<dbReference type="InterPro" id="IPR018356">
    <property type="entry name" value="Tscrpt_reg_HTH_DeoR_CS"/>
</dbReference>
<feature type="region of interest" description="Disordered" evidence="5">
    <location>
        <begin position="1"/>
        <end position="24"/>
    </location>
</feature>
<keyword evidence="1" id="KW-0678">Repressor</keyword>
<evidence type="ECO:0000256" key="1">
    <source>
        <dbReference type="ARBA" id="ARBA00022491"/>
    </source>
</evidence>
<dbReference type="SUPFAM" id="SSF46785">
    <property type="entry name" value="Winged helix' DNA-binding domain"/>
    <property type="match status" value="1"/>
</dbReference>
<evidence type="ECO:0000313" key="7">
    <source>
        <dbReference type="EMBL" id="TLK32168.1"/>
    </source>
</evidence>
<dbReference type="SUPFAM" id="SSF100950">
    <property type="entry name" value="NagB/RpiA/CoA transferase-like"/>
    <property type="match status" value="1"/>
</dbReference>
<evidence type="ECO:0000256" key="3">
    <source>
        <dbReference type="ARBA" id="ARBA00023125"/>
    </source>
</evidence>
<evidence type="ECO:0000256" key="4">
    <source>
        <dbReference type="ARBA" id="ARBA00023163"/>
    </source>
</evidence>
<feature type="domain" description="HTH deoR-type" evidence="6">
    <location>
        <begin position="25"/>
        <end position="80"/>
    </location>
</feature>
<sequence length="276" mass="29659">MTVSASVGQHERKGTPMDVTSSLLPAERQGQVLALVQERGSATVHELSRELGASISTVRRDLDLLAQQGLIARTHGGAIAKTHTASETRFDERQRENADEKRRIGQHALTLLEPNQSVYFDSSTTVMAAAEALRAEPIPLTAITHDIAIAAVLATLPQVHVMLPGGEIRAGSFTLVGATTHTFLRHLHVDVALIGIHAIRDGQLSEGSLPVAELKSALLGTTNRRVLLADHSKFGQTALIDVAPLGAVQDLITGQETPRQVLDHLELTQNLRVHTV</sequence>
<dbReference type="InterPro" id="IPR036388">
    <property type="entry name" value="WH-like_DNA-bd_sf"/>
</dbReference>
<reference evidence="7 8" key="1">
    <citation type="submission" date="2019-04" db="EMBL/GenBank/DDBJ databases">
        <title>Deinococcus metalilatus MA1002 mutant No.5.</title>
        <authorList>
            <person name="Park W."/>
            <person name="Park C."/>
        </authorList>
    </citation>
    <scope>NUCLEOTIDE SEQUENCE [LARGE SCALE GENOMIC DNA]</scope>
    <source>
        <strain evidence="7 8">MA1002-m5</strain>
    </source>
</reference>
<organism evidence="7 8">
    <name type="scientific">Deinococcus metallilatus</name>
    <dbReference type="NCBI Taxonomy" id="1211322"/>
    <lineage>
        <taxon>Bacteria</taxon>
        <taxon>Thermotogati</taxon>
        <taxon>Deinococcota</taxon>
        <taxon>Deinococci</taxon>
        <taxon>Deinococcales</taxon>
        <taxon>Deinococcaceae</taxon>
        <taxon>Deinococcus</taxon>
    </lineage>
</organism>
<dbReference type="InterPro" id="IPR014036">
    <property type="entry name" value="DeoR-like_C"/>
</dbReference>
<comment type="caution">
    <text evidence="7">The sequence shown here is derived from an EMBL/GenBank/DDBJ whole genome shotgun (WGS) entry which is preliminary data.</text>
</comment>
<evidence type="ECO:0000256" key="2">
    <source>
        <dbReference type="ARBA" id="ARBA00023015"/>
    </source>
</evidence>
<dbReference type="EMBL" id="VBRC01000001">
    <property type="protein sequence ID" value="TLK32168.1"/>
    <property type="molecule type" value="Genomic_DNA"/>
</dbReference>
<name>A0AAJ5K1J8_9DEIO</name>
<keyword evidence="4" id="KW-0804">Transcription</keyword>
<dbReference type="PRINTS" id="PR00037">
    <property type="entry name" value="HTHLACR"/>
</dbReference>
<dbReference type="Pfam" id="PF00455">
    <property type="entry name" value="DeoRC"/>
    <property type="match status" value="1"/>
</dbReference>
<keyword evidence="2" id="KW-0805">Transcription regulation</keyword>
<keyword evidence="3" id="KW-0238">DNA-binding</keyword>
<dbReference type="InterPro" id="IPR050313">
    <property type="entry name" value="Carb_Metab_HTH_regulators"/>
</dbReference>
<accession>A0AAJ5K1J8</accession>
<dbReference type="SMART" id="SM01134">
    <property type="entry name" value="DeoRC"/>
    <property type="match status" value="1"/>
</dbReference>
<dbReference type="Proteomes" id="UP000308000">
    <property type="component" value="Unassembled WGS sequence"/>
</dbReference>
<dbReference type="Gene3D" id="1.10.10.10">
    <property type="entry name" value="Winged helix-like DNA-binding domain superfamily/Winged helix DNA-binding domain"/>
    <property type="match status" value="1"/>
</dbReference>
<protein>
    <submittedName>
        <fullName evidence="7">DeoR/GlpR transcriptional regulator</fullName>
    </submittedName>
</protein>
<dbReference type="PANTHER" id="PTHR30363:SF4">
    <property type="entry name" value="GLYCEROL-3-PHOSPHATE REGULON REPRESSOR"/>
    <property type="match status" value="1"/>
</dbReference>
<dbReference type="Pfam" id="PF08220">
    <property type="entry name" value="HTH_DeoR"/>
    <property type="match status" value="1"/>
</dbReference>
<dbReference type="Gene3D" id="3.40.50.1360">
    <property type="match status" value="1"/>
</dbReference>
<dbReference type="GO" id="GO:0003677">
    <property type="term" value="F:DNA binding"/>
    <property type="evidence" value="ECO:0007669"/>
    <property type="project" value="UniProtKB-KW"/>
</dbReference>
<dbReference type="PANTHER" id="PTHR30363">
    <property type="entry name" value="HTH-TYPE TRANSCRIPTIONAL REGULATOR SRLR-RELATED"/>
    <property type="match status" value="1"/>
</dbReference>
<dbReference type="PROSITE" id="PS51000">
    <property type="entry name" value="HTH_DEOR_2"/>
    <property type="match status" value="1"/>
</dbReference>
<dbReference type="InterPro" id="IPR001034">
    <property type="entry name" value="DeoR_HTH"/>
</dbReference>